<dbReference type="PANTHER" id="PTHR19432">
    <property type="entry name" value="SUGAR TRANSPORTER"/>
    <property type="match status" value="1"/>
</dbReference>
<sequence length="754" mass="81402">MTGGAFFPSSGEEYDLDGTHSGGHAVQWVGKPGVKGPRWARLPLLTVGMLGIQCVWSIEMGYASPYLLDLGLSKSWMSLVFMAGPLSGLIVQPLIGVFADRSKSRWGRRRPFMLAGCFICAFAMMLLGWSREASSIFSGGTRLAIAFAVWSIYLIDFSINAVMSTDRALVVDTLPPSQQEEGSAWAGRMFGFGSVVGFFVGNLDLVPYLGFLGKTQIQILSFITSAVLLLSHTFTSWAVKERVLLRDDRPQSQSGLLANLKAIWDNMFSLSLGIQTICVIQFFAFLGWFPILFFTTVWVSEIYKSSVDQGDLDDAAFEADAVRSGARALFFQAIINIITSIGLPFLVGESGVQSSYTNGYEALNGNGNGNGVGGAGSHAELPSATWKRKQQDWEGLSRSRKALMWAKNVVGTIREEGLTLPIRGLTLVDVWCWSMFLFAACMLATWFVSTVYGAYVVISVTGICWALSQWAPYSLLGELILIDGTERIPLESGPRDSDEISLHDIHRSPSPLPPPVISATSSTAHNSALHSRHASRTSLDQLRVGDTAAVSSRPTSRPASRLSLRERERERDSEAIFGLGLRAGAGLAASSGLPSRDRSPAPAVLQLNLGKTLDDGLEEGETSLVLHHADESDDDIPRSPMRSPVSPRTSTSQHDGGHGTADKAGVILGIHNVFLVLPQFVVTFLASIIFYLMEPDKTLPAKHPQAPPVGNTTIASISEGMAEATGEVLRDLIRREGGLGGEASSPDAVGLIFR</sequence>
<dbReference type="SUPFAM" id="SSF103473">
    <property type="entry name" value="MFS general substrate transporter"/>
    <property type="match status" value="1"/>
</dbReference>
<keyword evidence="2" id="KW-0813">Transport</keyword>
<feature type="transmembrane region" description="Helical" evidence="7">
    <location>
        <begin position="430"/>
        <end position="448"/>
    </location>
</feature>
<gene>
    <name evidence="8" type="ORF">EHS25_003837</name>
</gene>
<dbReference type="InterPro" id="IPR036259">
    <property type="entry name" value="MFS_trans_sf"/>
</dbReference>
<feature type="region of interest" description="Disordered" evidence="6">
    <location>
        <begin position="513"/>
        <end position="569"/>
    </location>
</feature>
<protein>
    <submittedName>
        <fullName evidence="8">Uncharacterized protein</fullName>
    </submittedName>
</protein>
<keyword evidence="5 7" id="KW-0472">Membrane</keyword>
<feature type="transmembrane region" description="Helical" evidence="7">
    <location>
        <begin position="217"/>
        <end position="239"/>
    </location>
</feature>
<dbReference type="GO" id="GO:0008506">
    <property type="term" value="F:sucrose:proton symporter activity"/>
    <property type="evidence" value="ECO:0007669"/>
    <property type="project" value="TreeGrafter"/>
</dbReference>
<feature type="transmembrane region" description="Helical" evidence="7">
    <location>
        <begin position="673"/>
        <end position="693"/>
    </location>
</feature>
<evidence type="ECO:0000256" key="1">
    <source>
        <dbReference type="ARBA" id="ARBA00004141"/>
    </source>
</evidence>
<evidence type="ECO:0000313" key="8">
    <source>
        <dbReference type="EMBL" id="RSH85696.1"/>
    </source>
</evidence>
<evidence type="ECO:0000256" key="5">
    <source>
        <dbReference type="ARBA" id="ARBA00023136"/>
    </source>
</evidence>
<dbReference type="OrthoDB" id="28755at2759"/>
<dbReference type="AlphaFoldDB" id="A0A427Y3N8"/>
<feature type="transmembrane region" description="Helical" evidence="7">
    <location>
        <begin position="78"/>
        <end position="99"/>
    </location>
</feature>
<comment type="subcellular location">
    <subcellularLocation>
        <location evidence="1">Membrane</location>
        <topology evidence="1">Multi-pass membrane protein</topology>
    </subcellularLocation>
</comment>
<proteinExistence type="predicted"/>
<dbReference type="GO" id="GO:0005886">
    <property type="term" value="C:plasma membrane"/>
    <property type="evidence" value="ECO:0007669"/>
    <property type="project" value="TreeGrafter"/>
</dbReference>
<feature type="transmembrane region" description="Helical" evidence="7">
    <location>
        <begin position="329"/>
        <end position="347"/>
    </location>
</feature>
<organism evidence="8 9">
    <name type="scientific">Saitozyma podzolica</name>
    <dbReference type="NCBI Taxonomy" id="1890683"/>
    <lineage>
        <taxon>Eukaryota</taxon>
        <taxon>Fungi</taxon>
        <taxon>Dikarya</taxon>
        <taxon>Basidiomycota</taxon>
        <taxon>Agaricomycotina</taxon>
        <taxon>Tremellomycetes</taxon>
        <taxon>Tremellales</taxon>
        <taxon>Trimorphomycetaceae</taxon>
        <taxon>Saitozyma</taxon>
    </lineage>
</organism>
<feature type="region of interest" description="Disordered" evidence="6">
    <location>
        <begin position="628"/>
        <end position="658"/>
    </location>
</feature>
<evidence type="ECO:0000256" key="6">
    <source>
        <dbReference type="SAM" id="MobiDB-lite"/>
    </source>
</evidence>
<keyword evidence="4 7" id="KW-1133">Transmembrane helix</keyword>
<feature type="compositionally biased region" description="Low complexity" evidence="6">
    <location>
        <begin position="638"/>
        <end position="652"/>
    </location>
</feature>
<evidence type="ECO:0000256" key="7">
    <source>
        <dbReference type="SAM" id="Phobius"/>
    </source>
</evidence>
<evidence type="ECO:0000313" key="9">
    <source>
        <dbReference type="Proteomes" id="UP000279259"/>
    </source>
</evidence>
<feature type="transmembrane region" description="Helical" evidence="7">
    <location>
        <begin position="136"/>
        <end position="155"/>
    </location>
</feature>
<dbReference type="Gene3D" id="1.20.1250.20">
    <property type="entry name" value="MFS general substrate transporter like domains"/>
    <property type="match status" value="1"/>
</dbReference>
<feature type="compositionally biased region" description="Polar residues" evidence="6">
    <location>
        <begin position="518"/>
        <end position="529"/>
    </location>
</feature>
<dbReference type="Proteomes" id="UP000279259">
    <property type="component" value="Unassembled WGS sequence"/>
</dbReference>
<reference evidence="8 9" key="1">
    <citation type="submission" date="2018-11" db="EMBL/GenBank/DDBJ databases">
        <title>Genome sequence of Saitozyma podzolica DSM 27192.</title>
        <authorList>
            <person name="Aliyu H."/>
            <person name="Gorte O."/>
            <person name="Ochsenreither K."/>
        </authorList>
    </citation>
    <scope>NUCLEOTIDE SEQUENCE [LARGE SCALE GENOMIC DNA]</scope>
    <source>
        <strain evidence="8 9">DSM 27192</strain>
    </source>
</reference>
<evidence type="ECO:0000256" key="4">
    <source>
        <dbReference type="ARBA" id="ARBA00022989"/>
    </source>
</evidence>
<evidence type="ECO:0000256" key="2">
    <source>
        <dbReference type="ARBA" id="ARBA00022448"/>
    </source>
</evidence>
<keyword evidence="9" id="KW-1185">Reference proteome</keyword>
<keyword evidence="3 7" id="KW-0812">Transmembrane</keyword>
<name>A0A427Y3N8_9TREE</name>
<dbReference type="Pfam" id="PF13347">
    <property type="entry name" value="MFS_2"/>
    <property type="match status" value="1"/>
</dbReference>
<dbReference type="EMBL" id="RSCD01000019">
    <property type="protein sequence ID" value="RSH85696.1"/>
    <property type="molecule type" value="Genomic_DNA"/>
</dbReference>
<dbReference type="PANTHER" id="PTHR19432:SF91">
    <property type="entry name" value="GENERAL ALPHA-GLUCOSIDE PERMEASE"/>
    <property type="match status" value="1"/>
</dbReference>
<feature type="transmembrane region" description="Helical" evidence="7">
    <location>
        <begin position="277"/>
        <end position="299"/>
    </location>
</feature>
<comment type="caution">
    <text evidence="8">The sequence shown here is derived from an EMBL/GenBank/DDBJ whole genome shotgun (WGS) entry which is preliminary data.</text>
</comment>
<accession>A0A427Y3N8</accession>
<feature type="transmembrane region" description="Helical" evidence="7">
    <location>
        <begin position="111"/>
        <end position="130"/>
    </location>
</feature>
<evidence type="ECO:0000256" key="3">
    <source>
        <dbReference type="ARBA" id="ARBA00022692"/>
    </source>
</evidence>
<feature type="transmembrane region" description="Helical" evidence="7">
    <location>
        <begin position="189"/>
        <end position="211"/>
    </location>
</feature>